<feature type="region of interest" description="Disordered" evidence="5">
    <location>
        <begin position="139"/>
        <end position="179"/>
    </location>
</feature>
<feature type="region of interest" description="Disordered" evidence="5">
    <location>
        <begin position="291"/>
        <end position="345"/>
    </location>
</feature>
<dbReference type="RefSeq" id="XP_069204856.1">
    <property type="nucleotide sequence ID" value="XM_069356919.1"/>
</dbReference>
<feature type="region of interest" description="Disordered" evidence="5">
    <location>
        <begin position="367"/>
        <end position="399"/>
    </location>
</feature>
<keyword evidence="8" id="KW-1185">Reference proteome</keyword>
<proteinExistence type="predicted"/>
<reference evidence="7 8" key="1">
    <citation type="submission" date="2023-08" db="EMBL/GenBank/DDBJ databases">
        <title>Annotated Genome Sequence of Vanrija albida AlHP1.</title>
        <authorList>
            <person name="Herzog R."/>
        </authorList>
    </citation>
    <scope>NUCLEOTIDE SEQUENCE [LARGE SCALE GENOMIC DNA]</scope>
    <source>
        <strain evidence="7 8">AlHP1</strain>
    </source>
</reference>
<feature type="compositionally biased region" description="Low complexity" evidence="5">
    <location>
        <begin position="291"/>
        <end position="302"/>
    </location>
</feature>
<keyword evidence="1" id="KW-0479">Metal-binding</keyword>
<dbReference type="EMBL" id="JBBXJM010000007">
    <property type="protein sequence ID" value="KAL1404912.1"/>
    <property type="molecule type" value="Genomic_DNA"/>
</dbReference>
<dbReference type="PROSITE" id="PS01358">
    <property type="entry name" value="ZF_RANBP2_1"/>
    <property type="match status" value="1"/>
</dbReference>
<feature type="domain" description="RanBP2-type" evidence="6">
    <location>
        <begin position="345"/>
        <end position="374"/>
    </location>
</feature>
<feature type="compositionally biased region" description="Polar residues" evidence="5">
    <location>
        <begin position="310"/>
        <end position="319"/>
    </location>
</feature>
<dbReference type="SUPFAM" id="SSF90209">
    <property type="entry name" value="Ran binding protein zinc finger-like"/>
    <property type="match status" value="1"/>
</dbReference>
<evidence type="ECO:0000256" key="1">
    <source>
        <dbReference type="ARBA" id="ARBA00022723"/>
    </source>
</evidence>
<evidence type="ECO:0000313" key="7">
    <source>
        <dbReference type="EMBL" id="KAL1404912.1"/>
    </source>
</evidence>
<keyword evidence="2 4" id="KW-0863">Zinc-finger</keyword>
<dbReference type="PROSITE" id="PS50199">
    <property type="entry name" value="ZF_RANBP2_2"/>
    <property type="match status" value="1"/>
</dbReference>
<keyword evidence="3" id="KW-0862">Zinc</keyword>
<dbReference type="InterPro" id="IPR036443">
    <property type="entry name" value="Znf_RanBP2_sf"/>
</dbReference>
<dbReference type="Proteomes" id="UP001565368">
    <property type="component" value="Unassembled WGS sequence"/>
</dbReference>
<evidence type="ECO:0000313" key="8">
    <source>
        <dbReference type="Proteomes" id="UP001565368"/>
    </source>
</evidence>
<evidence type="ECO:0000256" key="4">
    <source>
        <dbReference type="PROSITE-ProRule" id="PRU00322"/>
    </source>
</evidence>
<dbReference type="Gene3D" id="4.10.1060.10">
    <property type="entry name" value="Zinc finger, RanBP2-type"/>
    <property type="match status" value="1"/>
</dbReference>
<organism evidence="7 8">
    <name type="scientific">Vanrija albida</name>
    <dbReference type="NCBI Taxonomy" id="181172"/>
    <lineage>
        <taxon>Eukaryota</taxon>
        <taxon>Fungi</taxon>
        <taxon>Dikarya</taxon>
        <taxon>Basidiomycota</taxon>
        <taxon>Agaricomycotina</taxon>
        <taxon>Tremellomycetes</taxon>
        <taxon>Trichosporonales</taxon>
        <taxon>Trichosporonaceae</taxon>
        <taxon>Vanrija</taxon>
    </lineage>
</organism>
<feature type="compositionally biased region" description="Polar residues" evidence="5">
    <location>
        <begin position="390"/>
        <end position="399"/>
    </location>
</feature>
<sequence length="399" mass="42812">MTDAASRAPPSNILSGVAFHVFKHNRTVESVRETEAILVLNGGVVIGCPTYADYTIVELDNPEEYASITVAPDYLPPQDVQVRDGDFDFLAGAARFGFLGESDLRKIVQFKFIESWILLGDLDETEAARWTVSVRTAAPQREVTSPAPSNKTVGQTGPHACSAKPVELEKQKNTTPTTPKVVHSDLHLPQVFANIGPCSFFVTDGCSKAVTGLVKNMGGTLEESTRALIILVKRKDNGSLPSAGSFGIRRLHPLAKVMDQQFVFDCLKNEIFEDLAQYTIAQVLQPTIASTLPSSSSSNSKSHVADTAEPGSSSGSSTRALRFGNGGSGDGHRHTPAGTAPAAPPAPTWDCQTCMLPNPNSVTSCTFCESPRSFPSTAYKRGREDDGRPESSSSKVRRL</sequence>
<evidence type="ECO:0000256" key="2">
    <source>
        <dbReference type="ARBA" id="ARBA00022771"/>
    </source>
</evidence>
<evidence type="ECO:0000256" key="3">
    <source>
        <dbReference type="ARBA" id="ARBA00022833"/>
    </source>
</evidence>
<dbReference type="GeneID" id="95989567"/>
<accession>A0ABR3PRC8</accession>
<protein>
    <recommendedName>
        <fullName evidence="6">RanBP2-type domain-containing protein</fullName>
    </recommendedName>
</protein>
<name>A0ABR3PRC8_9TREE</name>
<evidence type="ECO:0000256" key="5">
    <source>
        <dbReference type="SAM" id="MobiDB-lite"/>
    </source>
</evidence>
<feature type="compositionally biased region" description="Polar residues" evidence="5">
    <location>
        <begin position="142"/>
        <end position="155"/>
    </location>
</feature>
<evidence type="ECO:0000259" key="6">
    <source>
        <dbReference type="PROSITE" id="PS50199"/>
    </source>
</evidence>
<gene>
    <name evidence="7" type="ORF">Q8F55_008524</name>
</gene>
<dbReference type="InterPro" id="IPR001876">
    <property type="entry name" value="Znf_RanBP2"/>
</dbReference>
<comment type="caution">
    <text evidence="7">The sequence shown here is derived from an EMBL/GenBank/DDBJ whole genome shotgun (WGS) entry which is preliminary data.</text>
</comment>